<dbReference type="CDD" id="cd03789">
    <property type="entry name" value="GT9_LPS_heptosyltransferase"/>
    <property type="match status" value="1"/>
</dbReference>
<dbReference type="InterPro" id="IPR011910">
    <property type="entry name" value="RfaF"/>
</dbReference>
<dbReference type="GO" id="GO:0005829">
    <property type="term" value="C:cytosol"/>
    <property type="evidence" value="ECO:0007669"/>
    <property type="project" value="TreeGrafter"/>
</dbReference>
<evidence type="ECO:0000256" key="4">
    <source>
        <dbReference type="ARBA" id="ARBA00044042"/>
    </source>
</evidence>
<accession>A0AAE9IA03</accession>
<dbReference type="InterPro" id="IPR002201">
    <property type="entry name" value="Glyco_trans_9"/>
</dbReference>
<evidence type="ECO:0000256" key="5">
    <source>
        <dbReference type="ARBA" id="ARBA00047503"/>
    </source>
</evidence>
<dbReference type="AlphaFoldDB" id="A0AAE9IA03"/>
<dbReference type="KEGG" id="bhb:M9394_01450"/>
<comment type="catalytic activity">
    <reaction evidence="5">
        <text>an L-alpha-D-Hep-(1-&gt;5)-[alpha-Kdo-(2-&gt;4)]-alpha-Kdo-(2-&gt;6)-lipid A + ADP-L-glycero-beta-D-manno-heptose = an L-alpha-D-Hep-(1-&gt;3)-L-alpha-D-Hep-(1-&gt;5)-[alpha-Kdo-(2-&gt;4)]-alpha-Kdo-(2-&gt;6)-lipid A + ADP + H(+)</text>
        <dbReference type="Rhea" id="RHEA:74071"/>
        <dbReference type="ChEBI" id="CHEBI:15378"/>
        <dbReference type="ChEBI" id="CHEBI:61506"/>
        <dbReference type="ChEBI" id="CHEBI:193068"/>
        <dbReference type="ChEBI" id="CHEBI:193069"/>
        <dbReference type="ChEBI" id="CHEBI:456216"/>
        <dbReference type="EC" id="2.4.99.24"/>
    </reaction>
</comment>
<evidence type="ECO:0000256" key="1">
    <source>
        <dbReference type="ARBA" id="ARBA00022676"/>
    </source>
</evidence>
<evidence type="ECO:0000256" key="2">
    <source>
        <dbReference type="ARBA" id="ARBA00022679"/>
    </source>
</evidence>
<dbReference type="FunFam" id="3.40.50.2000:FF:000023">
    <property type="entry name" value="ADP-heptose--LPS heptosyltransferase II"/>
    <property type="match status" value="1"/>
</dbReference>
<dbReference type="GO" id="GO:0009244">
    <property type="term" value="P:lipopolysaccharide core region biosynthetic process"/>
    <property type="evidence" value="ECO:0007669"/>
    <property type="project" value="TreeGrafter"/>
</dbReference>
<sequence>MKILVISPSWIGDTVISHSMYRLLIKKYCSNIKIDVLTPMWCKDLFNHMPEINQTLCIPYGHGALELSKCYHLGKFLKNEKYQQAIILPNSFKSALIPFFAGIPIRTGWRGEIRYGILNDLRILNKKLFPLMVQRYASLACDYNVTKNSYSLPCPLPLPQLSVNEKEIEDVLCKFNLYCHRKSLIGLCPGAEFGLAKNWPHYHYITLAIQLIHYGYHVVILGSPNDQLINRFIQHSILKNMKQHCNNLIGITSLGEAIAIIATCSGIVSNDSGLMHVACALRRPVIGLYGPSNPKFTPPLFSQSIVIRRIQGYYTMRNGDSLYGYHNSLMDITPDQVLEALKTLLH</sequence>
<dbReference type="GO" id="GO:0008713">
    <property type="term" value="F:ADP-heptose-lipopolysaccharide heptosyltransferase activity"/>
    <property type="evidence" value="ECO:0007669"/>
    <property type="project" value="UniProtKB-EC"/>
</dbReference>
<organism evidence="6 7">
    <name type="scientific">Candidatus Blochmanniella camponoti</name>
    <dbReference type="NCBI Taxonomy" id="108080"/>
    <lineage>
        <taxon>Bacteria</taxon>
        <taxon>Pseudomonadati</taxon>
        <taxon>Pseudomonadota</taxon>
        <taxon>Gammaproteobacteria</taxon>
        <taxon>Enterobacterales</taxon>
        <taxon>Enterobacteriaceae</taxon>
        <taxon>ant endosymbionts</taxon>
        <taxon>Candidatus Blochmanniella</taxon>
    </lineage>
</organism>
<evidence type="ECO:0000256" key="3">
    <source>
        <dbReference type="ARBA" id="ARBA00043995"/>
    </source>
</evidence>
<proteinExistence type="inferred from homology"/>
<dbReference type="Pfam" id="PF01075">
    <property type="entry name" value="Glyco_transf_9"/>
    <property type="match status" value="1"/>
</dbReference>
<reference evidence="6" key="1">
    <citation type="submission" date="2022-05" db="EMBL/GenBank/DDBJ databases">
        <title>Impact of host demography and evolutionary history on endosymbiont molecular evolution: a test in carpenter ants (Genus Camponotus) and their Blochmannia endosymbionts.</title>
        <authorList>
            <person name="Manthey J.D."/>
            <person name="Giron J.C."/>
            <person name="Hruska J.P."/>
        </authorList>
    </citation>
    <scope>NUCLEOTIDE SEQUENCE</scope>
    <source>
        <strain evidence="6">C-049</strain>
    </source>
</reference>
<dbReference type="EC" id="2.4.99.24" evidence="4"/>
<dbReference type="NCBIfam" id="TIGR02195">
    <property type="entry name" value="heptsyl_trn_II"/>
    <property type="match status" value="1"/>
</dbReference>
<gene>
    <name evidence="6" type="primary">waaF</name>
    <name evidence="6" type="ORF">M9394_01450</name>
</gene>
<evidence type="ECO:0000313" key="6">
    <source>
        <dbReference type="EMBL" id="URJ27783.1"/>
    </source>
</evidence>
<protein>
    <recommendedName>
        <fullName evidence="4">lipopolysaccharide heptosyltransferase II</fullName>
        <ecNumber evidence="4">2.4.99.24</ecNumber>
    </recommendedName>
</protein>
<comment type="similarity">
    <text evidence="3">Belongs to the glycosyltransferase 9 family.</text>
</comment>
<dbReference type="Gene3D" id="3.40.50.2000">
    <property type="entry name" value="Glycogen Phosphorylase B"/>
    <property type="match status" value="2"/>
</dbReference>
<dbReference type="PANTHER" id="PTHR30160">
    <property type="entry name" value="TETRAACYLDISACCHARIDE 4'-KINASE-RELATED"/>
    <property type="match status" value="1"/>
</dbReference>
<dbReference type="RefSeq" id="WP_250250204.1">
    <property type="nucleotide sequence ID" value="NZ_CP097751.1"/>
</dbReference>
<dbReference type="InterPro" id="IPR051199">
    <property type="entry name" value="LPS_LOS_Heptosyltrfase"/>
</dbReference>
<dbReference type="Proteomes" id="UP001056323">
    <property type="component" value="Chromosome"/>
</dbReference>
<name>A0AAE9IA03_9ENTR</name>
<keyword evidence="2" id="KW-0808">Transferase</keyword>
<evidence type="ECO:0000313" key="7">
    <source>
        <dbReference type="Proteomes" id="UP001056323"/>
    </source>
</evidence>
<dbReference type="PANTHER" id="PTHR30160:SF7">
    <property type="entry name" value="ADP-HEPTOSE--LPS HEPTOSYLTRANSFERASE 2"/>
    <property type="match status" value="1"/>
</dbReference>
<dbReference type="EMBL" id="CP097751">
    <property type="protein sequence ID" value="URJ27783.1"/>
    <property type="molecule type" value="Genomic_DNA"/>
</dbReference>
<dbReference type="SUPFAM" id="SSF53756">
    <property type="entry name" value="UDP-Glycosyltransferase/glycogen phosphorylase"/>
    <property type="match status" value="1"/>
</dbReference>
<keyword evidence="1" id="KW-0328">Glycosyltransferase</keyword>